<proteinExistence type="predicted"/>
<evidence type="ECO:0000313" key="1">
    <source>
        <dbReference type="EMBL" id="KAJ8346036.1"/>
    </source>
</evidence>
<reference evidence="1" key="1">
    <citation type="journal article" date="2023" name="Science">
        <title>Genome structures resolve the early diversification of teleost fishes.</title>
        <authorList>
            <person name="Parey E."/>
            <person name="Louis A."/>
            <person name="Montfort J."/>
            <person name="Bouchez O."/>
            <person name="Roques C."/>
            <person name="Iampietro C."/>
            <person name="Lluch J."/>
            <person name="Castinel A."/>
            <person name="Donnadieu C."/>
            <person name="Desvignes T."/>
            <person name="Floi Bucao C."/>
            <person name="Jouanno E."/>
            <person name="Wen M."/>
            <person name="Mejri S."/>
            <person name="Dirks R."/>
            <person name="Jansen H."/>
            <person name="Henkel C."/>
            <person name="Chen W.J."/>
            <person name="Zahm M."/>
            <person name="Cabau C."/>
            <person name="Klopp C."/>
            <person name="Thompson A.W."/>
            <person name="Robinson-Rechavi M."/>
            <person name="Braasch I."/>
            <person name="Lecointre G."/>
            <person name="Bobe J."/>
            <person name="Postlethwait J.H."/>
            <person name="Berthelot C."/>
            <person name="Roest Crollius H."/>
            <person name="Guiguen Y."/>
        </authorList>
    </citation>
    <scope>NUCLEOTIDE SEQUENCE</scope>
    <source>
        <strain evidence="1">WJC10195</strain>
    </source>
</reference>
<comment type="caution">
    <text evidence="1">The sequence shown here is derived from an EMBL/GenBank/DDBJ whole genome shotgun (WGS) entry which is preliminary data.</text>
</comment>
<sequence length="107" mass="12109">FILPTHSSCLPKHSLFSVRSPFVRLSLLVSLANPRRHHFAFHHIHLVNDHIQNDFQQENFHPSCTSSCSTHSQPRAVNKEIQYISLDVQGGWGGEPSCRQRPACGLL</sequence>
<gene>
    <name evidence="1" type="ORF">SKAU_G00302290</name>
</gene>
<keyword evidence="2" id="KW-1185">Reference proteome</keyword>
<protein>
    <submittedName>
        <fullName evidence="1">Uncharacterized protein</fullName>
    </submittedName>
</protein>
<dbReference type="AlphaFoldDB" id="A0A9Q1EW04"/>
<name>A0A9Q1EW04_SYNKA</name>
<dbReference type="Proteomes" id="UP001152622">
    <property type="component" value="Chromosome 12"/>
</dbReference>
<organism evidence="1 2">
    <name type="scientific">Synaphobranchus kaupii</name>
    <name type="common">Kaup's arrowtooth eel</name>
    <dbReference type="NCBI Taxonomy" id="118154"/>
    <lineage>
        <taxon>Eukaryota</taxon>
        <taxon>Metazoa</taxon>
        <taxon>Chordata</taxon>
        <taxon>Craniata</taxon>
        <taxon>Vertebrata</taxon>
        <taxon>Euteleostomi</taxon>
        <taxon>Actinopterygii</taxon>
        <taxon>Neopterygii</taxon>
        <taxon>Teleostei</taxon>
        <taxon>Anguilliformes</taxon>
        <taxon>Synaphobranchidae</taxon>
        <taxon>Synaphobranchus</taxon>
    </lineage>
</organism>
<feature type="non-terminal residue" evidence="1">
    <location>
        <position position="1"/>
    </location>
</feature>
<accession>A0A9Q1EW04</accession>
<dbReference type="EMBL" id="JAINUF010000012">
    <property type="protein sequence ID" value="KAJ8346036.1"/>
    <property type="molecule type" value="Genomic_DNA"/>
</dbReference>
<evidence type="ECO:0000313" key="2">
    <source>
        <dbReference type="Proteomes" id="UP001152622"/>
    </source>
</evidence>